<evidence type="ECO:0000313" key="2">
    <source>
        <dbReference type="Proteomes" id="UP001604043"/>
    </source>
</evidence>
<name>A0ABW6ZMC2_9HYPH</name>
<accession>A0ABW6ZMC2</accession>
<dbReference type="RefSeq" id="WP_394010041.1">
    <property type="nucleotide sequence ID" value="NZ_JBAFUR010000008.1"/>
</dbReference>
<proteinExistence type="predicted"/>
<gene>
    <name evidence="1" type="ORF">V5F30_22500</name>
</gene>
<dbReference type="Proteomes" id="UP001604043">
    <property type="component" value="Unassembled WGS sequence"/>
</dbReference>
<protein>
    <submittedName>
        <fullName evidence="1">DUF2971 domain-containing protein</fullName>
    </submittedName>
</protein>
<keyword evidence="2" id="KW-1185">Reference proteome</keyword>
<sequence>MQQTFEEPSPHHPPQLQTALGQFQVWCQAQLAEEEEKDRVIEPLYQYTSAAGLQGILESETMWFTDYRHLNDPSEVWHGMEHAREIFQASRQGADPRAQFFLDYTGDLLSRENIATFEFFVASFSSARDDLGQWRAYGDNGRGFAIGFAPQMFAPEPAEPGLPPEKHSFVGRVRYKPEQIIDRSRRAIHYAADHFLTTAVKNSELMSDKAIGLPFTRELSVQLVEQLIWHALTSKHHAYENEREVRMLMLGSGSMLKGVTKTRMRGSAEFVPYIAHAWPVREPGNLVEVVAGPAANIQVAKSLLDMRGLTNVMVNPSTIPYRPA</sequence>
<comment type="caution">
    <text evidence="1">The sequence shown here is derived from an EMBL/GenBank/DDBJ whole genome shotgun (WGS) entry which is preliminary data.</text>
</comment>
<dbReference type="InterPro" id="IPR021352">
    <property type="entry name" value="DUF2971"/>
</dbReference>
<evidence type="ECO:0000313" key="1">
    <source>
        <dbReference type="EMBL" id="MFG1254996.1"/>
    </source>
</evidence>
<organism evidence="1 2">
    <name type="scientific">Xanthobacter aminoxidans</name>
    <dbReference type="NCBI Taxonomy" id="186280"/>
    <lineage>
        <taxon>Bacteria</taxon>
        <taxon>Pseudomonadati</taxon>
        <taxon>Pseudomonadota</taxon>
        <taxon>Alphaproteobacteria</taxon>
        <taxon>Hyphomicrobiales</taxon>
        <taxon>Xanthobacteraceae</taxon>
        <taxon>Xanthobacter</taxon>
    </lineage>
</organism>
<reference evidence="1 2" key="1">
    <citation type="submission" date="2024-02" db="EMBL/GenBank/DDBJ databases">
        <title>Expansion and revision of Xanthobacter and proposal of Roseixanthobacter gen. nov.</title>
        <authorList>
            <person name="Soltysiak M.P.M."/>
            <person name="Jalihal A."/>
            <person name="Ory A."/>
            <person name="Chrisophersen C."/>
            <person name="Lee A.D."/>
            <person name="Boulton J."/>
            <person name="Springer M."/>
        </authorList>
    </citation>
    <scope>NUCLEOTIDE SEQUENCE [LARGE SCALE GENOMIC DNA]</scope>
    <source>
        <strain evidence="1 2">CB5</strain>
    </source>
</reference>
<dbReference type="Pfam" id="PF11185">
    <property type="entry name" value="DUF2971"/>
    <property type="match status" value="1"/>
</dbReference>
<dbReference type="EMBL" id="JBAFUR010000008">
    <property type="protein sequence ID" value="MFG1254996.1"/>
    <property type="molecule type" value="Genomic_DNA"/>
</dbReference>